<comment type="caution">
    <text evidence="1">The sequence shown here is derived from an EMBL/GenBank/DDBJ whole genome shotgun (WGS) entry which is preliminary data.</text>
</comment>
<dbReference type="AlphaFoldDB" id="A0ABD6F307"/>
<organism evidence="1 2">
    <name type="scientific">Gnathostoma spinigerum</name>
    <dbReference type="NCBI Taxonomy" id="75299"/>
    <lineage>
        <taxon>Eukaryota</taxon>
        <taxon>Metazoa</taxon>
        <taxon>Ecdysozoa</taxon>
        <taxon>Nematoda</taxon>
        <taxon>Chromadorea</taxon>
        <taxon>Rhabditida</taxon>
        <taxon>Spirurina</taxon>
        <taxon>Gnathostomatomorpha</taxon>
        <taxon>Gnathostomatoidea</taxon>
        <taxon>Gnathostomatidae</taxon>
        <taxon>Gnathostoma</taxon>
    </lineage>
</organism>
<evidence type="ECO:0000313" key="1">
    <source>
        <dbReference type="EMBL" id="MFH4983887.1"/>
    </source>
</evidence>
<proteinExistence type="predicted"/>
<name>A0ABD6F307_9BILA</name>
<dbReference type="Proteomes" id="UP001608902">
    <property type="component" value="Unassembled WGS sequence"/>
</dbReference>
<evidence type="ECO:0000313" key="2">
    <source>
        <dbReference type="Proteomes" id="UP001608902"/>
    </source>
</evidence>
<keyword evidence="2" id="KW-1185">Reference proteome</keyword>
<gene>
    <name evidence="1" type="ORF">AB6A40_010596</name>
</gene>
<reference evidence="1 2" key="1">
    <citation type="submission" date="2024-08" db="EMBL/GenBank/DDBJ databases">
        <title>Gnathostoma spinigerum genome.</title>
        <authorList>
            <person name="Gonzalez-Bertolin B."/>
            <person name="Monzon S."/>
            <person name="Zaballos A."/>
            <person name="Jimenez P."/>
            <person name="Dekumyoy P."/>
            <person name="Varona S."/>
            <person name="Cuesta I."/>
            <person name="Sumanam S."/>
            <person name="Adisakwattana P."/>
            <person name="Gasser R.B."/>
            <person name="Hernandez-Gonzalez A."/>
            <person name="Young N.D."/>
            <person name="Perteguer M.J."/>
        </authorList>
    </citation>
    <scope>NUCLEOTIDE SEQUENCE [LARGE SCALE GENOMIC DNA]</scope>
    <source>
        <strain evidence="1">AL3</strain>
        <tissue evidence="1">Liver</tissue>
    </source>
</reference>
<dbReference type="PANTHER" id="PTHR37437:SF4">
    <property type="entry name" value="LIPOCALIN-RELATED PROTEIN"/>
    <property type="match status" value="1"/>
</dbReference>
<dbReference type="EMBL" id="JBGFUD010014273">
    <property type="protein sequence ID" value="MFH4983887.1"/>
    <property type="molecule type" value="Genomic_DNA"/>
</dbReference>
<protein>
    <submittedName>
        <fullName evidence="1">Uncharacterized protein</fullName>
    </submittedName>
</protein>
<accession>A0ABD6F307</accession>
<dbReference type="PANTHER" id="PTHR37437">
    <property type="entry name" value="LIPOCALIN-RELATED PROTEIN-RELATED"/>
    <property type="match status" value="1"/>
</dbReference>
<sequence length="64" mass="7271">MSTNCNYPLYVFARDPVLYKQKYESEVYRILEKKGLVNGLSRLLNIIAPVDNAICSFPPSLFSA</sequence>